<organism evidence="1">
    <name type="scientific">freshwater metagenome</name>
    <dbReference type="NCBI Taxonomy" id="449393"/>
    <lineage>
        <taxon>unclassified sequences</taxon>
        <taxon>metagenomes</taxon>
        <taxon>ecological metagenomes</taxon>
    </lineage>
</organism>
<gene>
    <name evidence="1" type="ORF">UFOPK1358_01164</name>
</gene>
<evidence type="ECO:0000313" key="1">
    <source>
        <dbReference type="EMBL" id="CAB4543492.1"/>
    </source>
</evidence>
<name>A0A6J6BWN9_9ZZZZ</name>
<reference evidence="1" key="1">
    <citation type="submission" date="2020-05" db="EMBL/GenBank/DDBJ databases">
        <authorList>
            <person name="Chiriac C."/>
            <person name="Salcher M."/>
            <person name="Ghai R."/>
            <person name="Kavagutti S V."/>
        </authorList>
    </citation>
    <scope>NUCLEOTIDE SEQUENCE</scope>
</reference>
<sequence length="126" mass="14024">MVRLVWFEEQKGLGSVGCDAVDKLLRMKKWITGSHDSLYAEPPSSGVIWMESITLPWVMAQNNFWLDSADDGRDLSSSGPVGLKLTINLTQEHNTCSTQNRGRFTLFDFAQLNELGLIHAPIPGAF</sequence>
<dbReference type="AlphaFoldDB" id="A0A6J6BWN9"/>
<protein>
    <submittedName>
        <fullName evidence="1">Unannotated protein</fullName>
    </submittedName>
</protein>
<proteinExistence type="predicted"/>
<accession>A0A6J6BWN9</accession>
<dbReference type="EMBL" id="CAEZSF010000112">
    <property type="protein sequence ID" value="CAB4543492.1"/>
    <property type="molecule type" value="Genomic_DNA"/>
</dbReference>